<feature type="transmembrane region" description="Helical" evidence="2">
    <location>
        <begin position="208"/>
        <end position="234"/>
    </location>
</feature>
<reference evidence="3 4" key="1">
    <citation type="submission" date="2016-09" db="EMBL/GenBank/DDBJ databases">
        <authorList>
            <person name="Capua I."/>
            <person name="De Benedictis P."/>
            <person name="Joannis T."/>
            <person name="Lombin L.H."/>
            <person name="Cattoli G."/>
        </authorList>
    </citation>
    <scope>NUCLEOTIDE SEQUENCE [LARGE SCALE GENOMIC DNA]</scope>
    <source>
        <strain evidence="3 4">IMI 309357</strain>
    </source>
</reference>
<comment type="caution">
    <text evidence="3">The sequence shown here is derived from an EMBL/GenBank/DDBJ whole genome shotgun (WGS) entry which is preliminary data.</text>
</comment>
<evidence type="ECO:0000256" key="2">
    <source>
        <dbReference type="SAM" id="Phobius"/>
    </source>
</evidence>
<gene>
    <name evidence="3" type="ORF">CORC01_07634</name>
</gene>
<evidence type="ECO:0000313" key="4">
    <source>
        <dbReference type="Proteomes" id="UP000176998"/>
    </source>
</evidence>
<dbReference type="GeneID" id="34560779"/>
<keyword evidence="2" id="KW-1133">Transmembrane helix</keyword>
<feature type="compositionally biased region" description="Basic and acidic residues" evidence="1">
    <location>
        <begin position="56"/>
        <end position="69"/>
    </location>
</feature>
<keyword evidence="4" id="KW-1185">Reference proteome</keyword>
<dbReference type="STRING" id="1209926.A0A1G4B6X4"/>
<organism evidence="3 4">
    <name type="scientific">Colletotrichum orchidophilum</name>
    <dbReference type="NCBI Taxonomy" id="1209926"/>
    <lineage>
        <taxon>Eukaryota</taxon>
        <taxon>Fungi</taxon>
        <taxon>Dikarya</taxon>
        <taxon>Ascomycota</taxon>
        <taxon>Pezizomycotina</taxon>
        <taxon>Sordariomycetes</taxon>
        <taxon>Hypocreomycetidae</taxon>
        <taxon>Glomerellales</taxon>
        <taxon>Glomerellaceae</taxon>
        <taxon>Colletotrichum</taxon>
    </lineage>
</organism>
<proteinExistence type="predicted"/>
<feature type="region of interest" description="Disordered" evidence="1">
    <location>
        <begin position="1"/>
        <end position="69"/>
    </location>
</feature>
<feature type="transmembrane region" description="Helical" evidence="2">
    <location>
        <begin position="91"/>
        <end position="115"/>
    </location>
</feature>
<feature type="transmembrane region" description="Helical" evidence="2">
    <location>
        <begin position="705"/>
        <end position="728"/>
    </location>
</feature>
<dbReference type="AlphaFoldDB" id="A0A1G4B6X4"/>
<evidence type="ECO:0000313" key="3">
    <source>
        <dbReference type="EMBL" id="OHE97025.1"/>
    </source>
</evidence>
<dbReference type="EMBL" id="MJBS01000062">
    <property type="protein sequence ID" value="OHE97025.1"/>
    <property type="molecule type" value="Genomic_DNA"/>
</dbReference>
<keyword evidence="2" id="KW-0812">Transmembrane</keyword>
<dbReference type="Proteomes" id="UP000176998">
    <property type="component" value="Unassembled WGS sequence"/>
</dbReference>
<dbReference type="RefSeq" id="XP_022474181.1">
    <property type="nucleotide sequence ID" value="XM_022619269.1"/>
</dbReference>
<protein>
    <submittedName>
        <fullName evidence="3">Uncharacterized protein</fullName>
    </submittedName>
</protein>
<keyword evidence="2" id="KW-0472">Membrane</keyword>
<feature type="compositionally biased region" description="Basic and acidic residues" evidence="1">
    <location>
        <begin position="18"/>
        <end position="32"/>
    </location>
</feature>
<accession>A0A1G4B6X4</accession>
<name>A0A1G4B6X4_9PEZI</name>
<dbReference type="OrthoDB" id="5342924at2759"/>
<feature type="transmembrane region" description="Helical" evidence="2">
    <location>
        <begin position="135"/>
        <end position="159"/>
    </location>
</feature>
<evidence type="ECO:0000256" key="1">
    <source>
        <dbReference type="SAM" id="MobiDB-lite"/>
    </source>
</evidence>
<sequence length="815" mass="91463">MTDEESSWDRPLLSGRTKSIDEESHGSSDGRTNDWAYSKVTTDPRDQYKAGLKPVPHNDKQQLRPELSDVEGSKISKPIIRTEWSRYFNGWFVHLPAILVTTAVLLIGSIKFYWYPEIGPIVSGYRLDTDIISNVLQFVAKLHELLIVASLSSIALAIYRRRLITSGVRLGFLTGGYRVGDLNYLRTAAFRRQGLNTSKPWEMLLPGFLVFATILSTIVGPASAVLLLPSLGWYDFDTSSAFSKIEPPLLYWWTRGSIWFKSPFSNFKECEGAAGVYQDYCTAGGFPEISSWVRDYAATDLTNNLTFHSTSSEIRRHLVFTQANEKPNTASTTLATTPSHFLMTSIGLFNQFIENSDVGGLSSEPRYRLTAGGGANVNSPSGEGPGLYQPFVQSRCTIHDKGYLLNTPGSVHFPSEFLNCFNDTECLQSQENPRQFNEKDWLDNPELDKVSASSTFFLDKQNSTVVYMNGIIPDATLGKAKNLVYICSLLASWAPSNFSIDPSVSDTLHSSLSDDKSMREMYRNGTHKDVRVIRFYREWFKYLNPHWNTSTTARASGIGQIVGSFSSKENQNGKYVDVLAPVDGTNNTAAETFLAKVFGVYLVEGLARNNLEQRTRVKLNSTETELYYLDLNEQHGYQGGIHKITPFNNTHLQDEWRDIKSQRNQTFADFKAVLDTALPINFTAERYGYGSGQSRRTLDFAQVMMYIYLGTIAVYAAIVGIGYVLELLKVKSGGERMRVLSVIPWSDLQDLIILALKTPPPTDEDLTDAGAGVTSDKVWEKVVRAESDDKRNIQLAFKGTTHTRKLDVSRKERYY</sequence>